<dbReference type="PROSITE" id="PS50011">
    <property type="entry name" value="PROTEIN_KINASE_DOM"/>
    <property type="match status" value="1"/>
</dbReference>
<dbReference type="PANTHER" id="PTHR43289:SF6">
    <property type="entry name" value="SERINE_THREONINE-PROTEIN KINASE NEKL-3"/>
    <property type="match status" value="1"/>
</dbReference>
<sequence>MSGNRLPLAPEARSLGKYEVLCRLSTGGMAEIFLASQRGLAGFHKLVVLKQILPDIRGEEEFVRMFLDEAKVTAAFNHPHIAQVYDLDIADGELFLSMEFVPGATLVEVARACRQAQTPIPMGYSLMAVRDTAVALHYAHTFTDPLGRPSPVIHRDVAEKNIMVTYEGVTKLLDFGIAKSLARASRTAVGMVKGTSGYMSPEQIMGEQLDARSDLFSLGVVLHECLTGMRLFYAKQADAMMNAVLRCEVTPPSRTNKHVPPELDAIVMRALSKRREDRYASTLEFARAIERAVGPLIWHPEQSSELMLRLFSDRRDQTRQLLASGQDETGDTTGVVKLARVMAMGGLEASELPTGAVTVTPPKHPVPPKALTPPPPPSPRRTSTTTLPASEPMFRSPVLKAPPGKKLTGRPPPPPLEALPPPPPESGVQNARTVPGLPAIPPEHTVRAQLPSSLRDAVPPPPPSGEPAPRQGSRGVTTDGGAGAAKQAQGRVGKTAEPPPPPDEARSSRGGRAQDAAASDDAARSSRGGRAQDAAASDDAARSSRSGRAQDAAASDDAARSARGGRAQDTAASDDAARSARGGRTQDSATTDDAARSARGARAQDPAELEDTARSSRAGRAANADDMADEETTRPGSLRSMAPIPSDDAPRARASRTPNPSPAVDEAPRAEPRSRSTRTQDGLRAAGLPPETSAPRAQEEAPRARSSRTQDGLRAAVASPQPAERDLQTAMIRMPVMPADRGDDTAPLTPTARRGPQSRRRQSPSSAEPATQPVRVHDTPDMEDEESTLLNRGASAPRARQREAQPPPPRRSRAWMAVAGVVGVLALGAALVMLGRDGGIVSSRLKPQPTPMAATKGQTGGSAKTKAVAPSDSAKTDTAAASNTPEAPPAQDADPSTTAPTGPNEVELGTLTDVALAPTDGTPESSDDEDTPTREPRTFKRVRGGSAAQREKVAAAPQRKARTGKDAASVTAAQSESAPMGEPGFLTLVTEPKAQVFFGGKDLGKTPLLKVKLPAGQHTLKLVDATDTAHQVPVDIKPGETTSVRGPLSLLSDP</sequence>
<feature type="region of interest" description="Disordered" evidence="5">
    <location>
        <begin position="842"/>
        <end position="984"/>
    </location>
</feature>
<feature type="compositionally biased region" description="Low complexity" evidence="5">
    <location>
        <begin position="869"/>
        <end position="884"/>
    </location>
</feature>
<dbReference type="PROSITE" id="PS00109">
    <property type="entry name" value="PROTEIN_KINASE_TYR"/>
    <property type="match status" value="1"/>
</dbReference>
<dbReference type="InterPro" id="IPR000719">
    <property type="entry name" value="Prot_kinase_dom"/>
</dbReference>
<feature type="compositionally biased region" description="Pro residues" evidence="5">
    <location>
        <begin position="362"/>
        <end position="379"/>
    </location>
</feature>
<dbReference type="GO" id="GO:0005524">
    <property type="term" value="F:ATP binding"/>
    <property type="evidence" value="ECO:0007669"/>
    <property type="project" value="UniProtKB-KW"/>
</dbReference>
<feature type="compositionally biased region" description="Low complexity" evidence="5">
    <location>
        <begin position="615"/>
        <end position="624"/>
    </location>
</feature>
<evidence type="ECO:0000256" key="2">
    <source>
        <dbReference type="ARBA" id="ARBA00022741"/>
    </source>
</evidence>
<keyword evidence="8" id="KW-1185">Reference proteome</keyword>
<dbReference type="GO" id="GO:0004674">
    <property type="term" value="F:protein serine/threonine kinase activity"/>
    <property type="evidence" value="ECO:0007669"/>
    <property type="project" value="TreeGrafter"/>
</dbReference>
<evidence type="ECO:0000256" key="4">
    <source>
        <dbReference type="ARBA" id="ARBA00022840"/>
    </source>
</evidence>
<organism evidence="7 8">
    <name type="scientific">Pseudomyxococcus hansupus</name>
    <dbReference type="NCBI Taxonomy" id="1297742"/>
    <lineage>
        <taxon>Bacteria</taxon>
        <taxon>Pseudomonadati</taxon>
        <taxon>Myxococcota</taxon>
        <taxon>Myxococcia</taxon>
        <taxon>Myxococcales</taxon>
        <taxon>Cystobacterineae</taxon>
        <taxon>Myxococcaceae</taxon>
        <taxon>Pseudomyxococcus</taxon>
    </lineage>
</organism>
<keyword evidence="3 7" id="KW-0418">Kinase</keyword>
<evidence type="ECO:0000313" key="7">
    <source>
        <dbReference type="EMBL" id="AKQ70083.1"/>
    </source>
</evidence>
<gene>
    <name evidence="7" type="ORF">A176_006995</name>
</gene>
<keyword evidence="4" id="KW-0067">ATP-binding</keyword>
<proteinExistence type="predicted"/>
<dbReference type="InterPro" id="IPR011009">
    <property type="entry name" value="Kinase-like_dom_sf"/>
</dbReference>
<dbReference type="SMART" id="SM00219">
    <property type="entry name" value="TyrKc"/>
    <property type="match status" value="1"/>
</dbReference>
<keyword evidence="2" id="KW-0547">Nucleotide-binding</keyword>
<keyword evidence="1" id="KW-0808">Transferase</keyword>
<dbReference type="RefSeq" id="WP_002637810.1">
    <property type="nucleotide sequence ID" value="NZ_CP012109.1"/>
</dbReference>
<evidence type="ECO:0000259" key="6">
    <source>
        <dbReference type="PROSITE" id="PS50011"/>
    </source>
</evidence>
<accession>A0A0H4X822</accession>
<dbReference type="KEGG" id="mym:A176_006995"/>
<dbReference type="Pfam" id="PF08308">
    <property type="entry name" value="PEGA"/>
    <property type="match status" value="1"/>
</dbReference>
<dbReference type="eggNOG" id="COG0515">
    <property type="taxonomic scope" value="Bacteria"/>
</dbReference>
<dbReference type="AlphaFoldDB" id="A0A0H4X822"/>
<dbReference type="InterPro" id="IPR020635">
    <property type="entry name" value="Tyr_kinase_cat_dom"/>
</dbReference>
<feature type="domain" description="Protein kinase" evidence="6">
    <location>
        <begin position="18"/>
        <end position="297"/>
    </location>
</feature>
<evidence type="ECO:0000256" key="1">
    <source>
        <dbReference type="ARBA" id="ARBA00022679"/>
    </source>
</evidence>
<evidence type="ECO:0000313" key="8">
    <source>
        <dbReference type="Proteomes" id="UP000009026"/>
    </source>
</evidence>
<evidence type="ECO:0000256" key="3">
    <source>
        <dbReference type="ARBA" id="ARBA00022777"/>
    </source>
</evidence>
<evidence type="ECO:0000256" key="5">
    <source>
        <dbReference type="SAM" id="MobiDB-lite"/>
    </source>
</evidence>
<dbReference type="Proteomes" id="UP000009026">
    <property type="component" value="Chromosome"/>
</dbReference>
<dbReference type="InterPro" id="IPR013229">
    <property type="entry name" value="PEGA"/>
</dbReference>
<feature type="compositionally biased region" description="Pro residues" evidence="5">
    <location>
        <begin position="410"/>
        <end position="425"/>
    </location>
</feature>
<dbReference type="InterPro" id="IPR008266">
    <property type="entry name" value="Tyr_kinase_AS"/>
</dbReference>
<feature type="compositionally biased region" description="Low complexity" evidence="5">
    <location>
        <begin position="508"/>
        <end position="604"/>
    </location>
</feature>
<dbReference type="Pfam" id="PF00069">
    <property type="entry name" value="Pkinase"/>
    <property type="match status" value="1"/>
</dbReference>
<dbReference type="Gene3D" id="1.10.510.10">
    <property type="entry name" value="Transferase(Phosphotransferase) domain 1"/>
    <property type="match status" value="1"/>
</dbReference>
<dbReference type="SUPFAM" id="SSF56112">
    <property type="entry name" value="Protein kinase-like (PK-like)"/>
    <property type="match status" value="1"/>
</dbReference>
<feature type="compositionally biased region" description="Low complexity" evidence="5">
    <location>
        <begin position="380"/>
        <end position="389"/>
    </location>
</feature>
<dbReference type="PATRIC" id="fig|1297742.4.peg.7093"/>
<dbReference type="PANTHER" id="PTHR43289">
    <property type="entry name" value="MITOGEN-ACTIVATED PROTEIN KINASE KINASE KINASE 20-RELATED"/>
    <property type="match status" value="1"/>
</dbReference>
<dbReference type="GO" id="GO:0004713">
    <property type="term" value="F:protein tyrosine kinase activity"/>
    <property type="evidence" value="ECO:0007669"/>
    <property type="project" value="InterPro"/>
</dbReference>
<dbReference type="OrthoDB" id="5483458at2"/>
<reference evidence="7 8" key="1">
    <citation type="journal article" date="2016" name="PLoS ONE">
        <title>Complete Genome Sequence and Comparative Genomics of a Novel Myxobacterium Myxococcus hansupus.</title>
        <authorList>
            <person name="Sharma G."/>
            <person name="Narwani T."/>
            <person name="Subramanian S."/>
        </authorList>
    </citation>
    <scope>NUCLEOTIDE SEQUENCE [LARGE SCALE GENOMIC DNA]</scope>
    <source>
        <strain evidence="8">mixupus</strain>
    </source>
</reference>
<name>A0A0H4X822_9BACT</name>
<dbReference type="Gene3D" id="3.30.200.20">
    <property type="entry name" value="Phosphorylase Kinase, domain 1"/>
    <property type="match status" value="1"/>
</dbReference>
<dbReference type="CDD" id="cd14014">
    <property type="entry name" value="STKc_PknB_like"/>
    <property type="match status" value="1"/>
</dbReference>
<protein>
    <submittedName>
        <fullName evidence="7">Serine/threonine kinase PKN13</fullName>
    </submittedName>
</protein>
<feature type="region of interest" description="Disordered" evidence="5">
    <location>
        <begin position="352"/>
        <end position="813"/>
    </location>
</feature>
<dbReference type="STRING" id="1297742.A176_006995"/>
<dbReference type="EMBL" id="CP012109">
    <property type="protein sequence ID" value="AKQ70083.1"/>
    <property type="molecule type" value="Genomic_DNA"/>
</dbReference>